<feature type="compositionally biased region" description="Basic and acidic residues" evidence="1">
    <location>
        <begin position="85"/>
        <end position="94"/>
    </location>
</feature>
<keyword evidence="3" id="KW-1185">Reference proteome</keyword>
<dbReference type="EMBL" id="KN835125">
    <property type="protein sequence ID" value="KIK49675.1"/>
    <property type="molecule type" value="Genomic_DNA"/>
</dbReference>
<dbReference type="OrthoDB" id="10671317at2759"/>
<gene>
    <name evidence="2" type="ORF">GYMLUDRAFT_253712</name>
</gene>
<reference evidence="2 3" key="1">
    <citation type="submission" date="2014-04" db="EMBL/GenBank/DDBJ databases">
        <title>Evolutionary Origins and Diversification of the Mycorrhizal Mutualists.</title>
        <authorList>
            <consortium name="DOE Joint Genome Institute"/>
            <consortium name="Mycorrhizal Genomics Consortium"/>
            <person name="Kohler A."/>
            <person name="Kuo A."/>
            <person name="Nagy L.G."/>
            <person name="Floudas D."/>
            <person name="Copeland A."/>
            <person name="Barry K.W."/>
            <person name="Cichocki N."/>
            <person name="Veneault-Fourrey C."/>
            <person name="LaButti K."/>
            <person name="Lindquist E.A."/>
            <person name="Lipzen A."/>
            <person name="Lundell T."/>
            <person name="Morin E."/>
            <person name="Murat C."/>
            <person name="Riley R."/>
            <person name="Ohm R."/>
            <person name="Sun H."/>
            <person name="Tunlid A."/>
            <person name="Henrissat B."/>
            <person name="Grigoriev I.V."/>
            <person name="Hibbett D.S."/>
            <person name="Martin F."/>
        </authorList>
    </citation>
    <scope>NUCLEOTIDE SEQUENCE [LARGE SCALE GENOMIC DNA]</scope>
    <source>
        <strain evidence="2 3">FD-317 M1</strain>
    </source>
</reference>
<feature type="non-terminal residue" evidence="2">
    <location>
        <position position="419"/>
    </location>
</feature>
<dbReference type="Proteomes" id="UP000053593">
    <property type="component" value="Unassembled WGS sequence"/>
</dbReference>
<evidence type="ECO:0000313" key="2">
    <source>
        <dbReference type="EMBL" id="KIK49675.1"/>
    </source>
</evidence>
<dbReference type="AlphaFoldDB" id="A0A0D0AHT5"/>
<accession>A0A0D0AHT5</accession>
<proteinExistence type="predicted"/>
<feature type="region of interest" description="Disordered" evidence="1">
    <location>
        <begin position="68"/>
        <end position="125"/>
    </location>
</feature>
<feature type="region of interest" description="Disordered" evidence="1">
    <location>
        <begin position="1"/>
        <end position="29"/>
    </location>
</feature>
<evidence type="ECO:0000313" key="3">
    <source>
        <dbReference type="Proteomes" id="UP000053593"/>
    </source>
</evidence>
<evidence type="ECO:0000256" key="1">
    <source>
        <dbReference type="SAM" id="MobiDB-lite"/>
    </source>
</evidence>
<sequence length="419" mass="46384">MGLERNRGRRQPPRQQVSATSSVPFTLFPNEPAQVAASVPSPANPTTTTPNLTVQIAQLQELLNRANAMAPEQMGRSNRKKRAAIAREVRKRGEQPIQRPKTPQKVTVDPDYVASSDSESDLDPYVEDNTIDASLKDENGSTSSQIIVTADDPSLISQKAAQAEARKRRHEDGDIYPDTEQPKGISAATSWRNRTGKTKKARAVLNVRNIGSFFVPVPKKPKISHQIESLDSDIEIITYPSSSPTVHLLDEDQLIDLDNPQPPIIQESFDSISEEIEIPSLTSDMESIKEVTPVASVAGDEPTLENLGDTTEVEDDDVASLEDIFSTSPQAVHERLSKAIKSHLKLLRKSKTMLSDQQAANKVFDLEALRRYNDLRLELIEKREAWQKKIASAPSKIRPLLEARQPKILSAQQASQKVA</sequence>
<protein>
    <submittedName>
        <fullName evidence="2">Unplaced genomic scaffold GYMLUscaffold_377, whole genome shotgun sequence</fullName>
    </submittedName>
</protein>
<organism evidence="2 3">
    <name type="scientific">Collybiopsis luxurians FD-317 M1</name>
    <dbReference type="NCBI Taxonomy" id="944289"/>
    <lineage>
        <taxon>Eukaryota</taxon>
        <taxon>Fungi</taxon>
        <taxon>Dikarya</taxon>
        <taxon>Basidiomycota</taxon>
        <taxon>Agaricomycotina</taxon>
        <taxon>Agaricomycetes</taxon>
        <taxon>Agaricomycetidae</taxon>
        <taxon>Agaricales</taxon>
        <taxon>Marasmiineae</taxon>
        <taxon>Omphalotaceae</taxon>
        <taxon>Collybiopsis</taxon>
        <taxon>Collybiopsis luxurians</taxon>
    </lineage>
</organism>
<name>A0A0D0AHT5_9AGAR</name>
<feature type="region of interest" description="Disordered" evidence="1">
    <location>
        <begin position="160"/>
        <end position="183"/>
    </location>
</feature>
<dbReference type="HOGENOM" id="CLU_658173_0_0_1"/>